<dbReference type="GeneID" id="41976096"/>
<dbReference type="Proteomes" id="UP000319257">
    <property type="component" value="Unassembled WGS sequence"/>
</dbReference>
<accession>A0A507B1K0</accession>
<gene>
    <name evidence="1" type="ORF">E0L32_008649</name>
</gene>
<evidence type="ECO:0000313" key="2">
    <source>
        <dbReference type="Proteomes" id="UP000319257"/>
    </source>
</evidence>
<proteinExistence type="predicted"/>
<dbReference type="EMBL" id="SKBQ01000058">
    <property type="protein sequence ID" value="TPX10430.1"/>
    <property type="molecule type" value="Genomic_DNA"/>
</dbReference>
<sequence length="176" mass="20551">MTNGLHMAKSGDEPECMGIATVPVPRQAFLKSETGSPDYLSLTTEEGMERYQEYLGRRQEARDRYIASRAALKRDLNQARDDYYDELKEVCRYRAEVREGASRLPPPLASIWHRLIGQTFEFLRRDLHTKPGHDELHRHTVAAKEGRSRIDTEYKEEEERLRKEYQHILHPIALAD</sequence>
<dbReference type="InParanoid" id="A0A507B1K0"/>
<comment type="caution">
    <text evidence="1">The sequence shown here is derived from an EMBL/GenBank/DDBJ whole genome shotgun (WGS) entry which is preliminary data.</text>
</comment>
<protein>
    <submittedName>
        <fullName evidence="1">Uncharacterized protein</fullName>
    </submittedName>
</protein>
<evidence type="ECO:0000313" key="1">
    <source>
        <dbReference type="EMBL" id="TPX10430.1"/>
    </source>
</evidence>
<organism evidence="1 2">
    <name type="scientific">Thyridium curvatum</name>
    <dbReference type="NCBI Taxonomy" id="1093900"/>
    <lineage>
        <taxon>Eukaryota</taxon>
        <taxon>Fungi</taxon>
        <taxon>Dikarya</taxon>
        <taxon>Ascomycota</taxon>
        <taxon>Pezizomycotina</taxon>
        <taxon>Sordariomycetes</taxon>
        <taxon>Sordariomycetidae</taxon>
        <taxon>Thyridiales</taxon>
        <taxon>Thyridiaceae</taxon>
        <taxon>Thyridium</taxon>
    </lineage>
</organism>
<reference evidence="1 2" key="1">
    <citation type="submission" date="2019-06" db="EMBL/GenBank/DDBJ databases">
        <title>Draft genome sequence of the filamentous fungus Phialemoniopsis curvata isolated from diesel fuel.</title>
        <authorList>
            <person name="Varaljay V.A."/>
            <person name="Lyon W.J."/>
            <person name="Crouch A.L."/>
            <person name="Drake C.E."/>
            <person name="Hollomon J.M."/>
            <person name="Nadeau L.J."/>
            <person name="Nunn H.S."/>
            <person name="Stevenson B.S."/>
            <person name="Bojanowski C.L."/>
            <person name="Crookes-Goodson W.J."/>
        </authorList>
    </citation>
    <scope>NUCLEOTIDE SEQUENCE [LARGE SCALE GENOMIC DNA]</scope>
    <source>
        <strain evidence="1 2">D216</strain>
    </source>
</reference>
<name>A0A507B1K0_9PEZI</name>
<dbReference type="RefSeq" id="XP_030992141.1">
    <property type="nucleotide sequence ID" value="XM_031143527.1"/>
</dbReference>
<keyword evidence="2" id="KW-1185">Reference proteome</keyword>
<dbReference type="AlphaFoldDB" id="A0A507B1K0"/>